<dbReference type="AlphaFoldDB" id="A0AAV1AVW2"/>
<name>A0AAV1AVW2_VICFA</name>
<dbReference type="Proteomes" id="UP001157006">
    <property type="component" value="Chromosome 5"/>
</dbReference>
<reference evidence="1 2" key="1">
    <citation type="submission" date="2023-01" db="EMBL/GenBank/DDBJ databases">
        <authorList>
            <person name="Kreplak J."/>
        </authorList>
    </citation>
    <scope>NUCLEOTIDE SEQUENCE [LARGE SCALE GENOMIC DNA]</scope>
</reference>
<organism evidence="1 2">
    <name type="scientific">Vicia faba</name>
    <name type="common">Broad bean</name>
    <name type="synonym">Faba vulgaris</name>
    <dbReference type="NCBI Taxonomy" id="3906"/>
    <lineage>
        <taxon>Eukaryota</taxon>
        <taxon>Viridiplantae</taxon>
        <taxon>Streptophyta</taxon>
        <taxon>Embryophyta</taxon>
        <taxon>Tracheophyta</taxon>
        <taxon>Spermatophyta</taxon>
        <taxon>Magnoliopsida</taxon>
        <taxon>eudicotyledons</taxon>
        <taxon>Gunneridae</taxon>
        <taxon>Pentapetalae</taxon>
        <taxon>rosids</taxon>
        <taxon>fabids</taxon>
        <taxon>Fabales</taxon>
        <taxon>Fabaceae</taxon>
        <taxon>Papilionoideae</taxon>
        <taxon>50 kb inversion clade</taxon>
        <taxon>NPAAA clade</taxon>
        <taxon>Hologalegina</taxon>
        <taxon>IRL clade</taxon>
        <taxon>Fabeae</taxon>
        <taxon>Vicia</taxon>
    </lineage>
</organism>
<proteinExistence type="predicted"/>
<sequence length="204" mass="22988">MEAVVLLKIDSAGALIFLGMRLGFWISSNIDVSVIIFPQDTTFSSSDSFQRIKVLGPNSARESGFLFMLFELDGDSSMEIYWIKVSLQGYIELTLGVHSARFIKWELVASNARKNISFTKGTPVVILEDGEDPFAFDQDYSGLSKSSNFQKSMTLNSSEKNVHITERTPTVILEDNHDQFAFDEDDIEPSQWDLQFAETQTISF</sequence>
<keyword evidence="2" id="KW-1185">Reference proteome</keyword>
<dbReference type="EMBL" id="OX451740">
    <property type="protein sequence ID" value="CAI8614003.1"/>
    <property type="molecule type" value="Genomic_DNA"/>
</dbReference>
<gene>
    <name evidence="1" type="ORF">VFH_V108600</name>
</gene>
<evidence type="ECO:0000313" key="1">
    <source>
        <dbReference type="EMBL" id="CAI8614003.1"/>
    </source>
</evidence>
<protein>
    <submittedName>
        <fullName evidence="1">Uncharacterized protein</fullName>
    </submittedName>
</protein>
<evidence type="ECO:0000313" key="2">
    <source>
        <dbReference type="Proteomes" id="UP001157006"/>
    </source>
</evidence>
<accession>A0AAV1AVW2</accession>